<reference evidence="9" key="1">
    <citation type="journal article" date="2011" name="Nature">
        <title>A high-resolution map of human evolutionary constraint using 29 mammals.</title>
        <authorList>
            <person name="Lindblad-Toh K."/>
            <person name="Garber M."/>
            <person name="Zuk O."/>
            <person name="Lin M.F."/>
            <person name="Parker B.J."/>
            <person name="Washietl S."/>
            <person name="Kheradpour P."/>
            <person name="Ernst J."/>
            <person name="Jordan G."/>
            <person name="Mauceli E."/>
            <person name="Ward L.D."/>
            <person name="Lowe C.B."/>
            <person name="Holloway A.K."/>
            <person name="Clamp M."/>
            <person name="Gnerre S."/>
            <person name="Alfoldi J."/>
            <person name="Beal K."/>
            <person name="Chang J."/>
            <person name="Clawson H."/>
            <person name="Cuff J."/>
            <person name="Di Palma F."/>
            <person name="Fitzgerald S."/>
            <person name="Flicek P."/>
            <person name="Guttman M."/>
            <person name="Hubisz M.J."/>
            <person name="Jaffe D.B."/>
            <person name="Jungreis I."/>
            <person name="Kent W.J."/>
            <person name="Kostka D."/>
            <person name="Lara M."/>
            <person name="Martins A.L."/>
            <person name="Massingham T."/>
            <person name="Moltke I."/>
            <person name="Raney B.J."/>
            <person name="Rasmussen M.D."/>
            <person name="Robinson J."/>
            <person name="Stark A."/>
            <person name="Vilella A.J."/>
            <person name="Wen J."/>
            <person name="Xie X."/>
            <person name="Zody M.C."/>
            <person name="Baldwin J."/>
            <person name="Bloom T."/>
            <person name="Chin C.W."/>
            <person name="Heiman D."/>
            <person name="Nicol R."/>
            <person name="Nusbaum C."/>
            <person name="Young S."/>
            <person name="Wilkinson J."/>
            <person name="Worley K.C."/>
            <person name="Kovar C.L."/>
            <person name="Muzny D.M."/>
            <person name="Gibbs R.A."/>
            <person name="Cree A."/>
            <person name="Dihn H.H."/>
            <person name="Fowler G."/>
            <person name="Jhangiani S."/>
            <person name="Joshi V."/>
            <person name="Lee S."/>
            <person name="Lewis L.R."/>
            <person name="Nazareth L.V."/>
            <person name="Okwuonu G."/>
            <person name="Santibanez J."/>
            <person name="Warren W.C."/>
            <person name="Mardis E.R."/>
            <person name="Weinstock G.M."/>
            <person name="Wilson R.K."/>
            <person name="Delehaunty K."/>
            <person name="Dooling D."/>
            <person name="Fronik C."/>
            <person name="Fulton L."/>
            <person name="Fulton B."/>
            <person name="Graves T."/>
            <person name="Minx P."/>
            <person name="Sodergren E."/>
            <person name="Birney E."/>
            <person name="Margulies E.H."/>
            <person name="Herrero J."/>
            <person name="Green E.D."/>
            <person name="Haussler D."/>
            <person name="Siepel A."/>
            <person name="Goldman N."/>
            <person name="Pollard K.S."/>
            <person name="Pedersen J.S."/>
            <person name="Lander E.S."/>
            <person name="Kellis M."/>
        </authorList>
    </citation>
    <scope>NUCLEOTIDE SEQUENCE [LARGE SCALE GENOMIC DNA]</scope>
    <source>
        <strain evidence="9">2N</strain>
    </source>
</reference>
<reference evidence="7" key="4">
    <citation type="journal article" date="2019" name="Gene Rep">
        <title>Eutherian third-party data gene collections.</title>
        <authorList>
            <person name="Premzl M."/>
        </authorList>
    </citation>
    <scope>NUCLEOTIDE SEQUENCE</scope>
</reference>
<dbReference type="RefSeq" id="XP_063088474.1">
    <property type="nucleotide sequence ID" value="XM_063232404.1"/>
</dbReference>
<dbReference type="SUPFAM" id="SSF52540">
    <property type="entry name" value="P-loop containing nucleoside triphosphate hydrolases"/>
    <property type="match status" value="1"/>
</dbReference>
<name>H0WAW9_CAVPO</name>
<dbReference type="FunFam" id="3.40.50.300:FF:000541">
    <property type="entry name" value="Immunity related GTPase M"/>
    <property type="match status" value="1"/>
</dbReference>
<organism evidence="8 9">
    <name type="scientific">Cavia porcellus</name>
    <name type="common">Guinea pig</name>
    <dbReference type="NCBI Taxonomy" id="10141"/>
    <lineage>
        <taxon>Eukaryota</taxon>
        <taxon>Metazoa</taxon>
        <taxon>Chordata</taxon>
        <taxon>Craniata</taxon>
        <taxon>Vertebrata</taxon>
        <taxon>Euteleostomi</taxon>
        <taxon>Mammalia</taxon>
        <taxon>Eutheria</taxon>
        <taxon>Euarchontoglires</taxon>
        <taxon>Glires</taxon>
        <taxon>Rodentia</taxon>
        <taxon>Hystricomorpha</taxon>
        <taxon>Caviidae</taxon>
        <taxon>Cavia</taxon>
    </lineage>
</organism>
<evidence type="ECO:0000256" key="3">
    <source>
        <dbReference type="ARBA" id="ARBA00022801"/>
    </source>
</evidence>
<evidence type="ECO:0000313" key="8">
    <source>
        <dbReference type="Ensembl" id="ENSCPOP00000020132.2"/>
    </source>
</evidence>
<feature type="transmembrane region" description="Helical" evidence="5">
    <location>
        <begin position="281"/>
        <end position="303"/>
    </location>
</feature>
<reference evidence="7" key="3">
    <citation type="journal article" date="2016" name="Data Brief">
        <title>Curated eutherian third party data gene data sets.</title>
        <authorList>
            <person name="Premzl M."/>
        </authorList>
    </citation>
    <scope>NUCLEOTIDE SEQUENCE</scope>
</reference>
<dbReference type="Gene3D" id="3.40.50.300">
    <property type="entry name" value="P-loop containing nucleotide triphosphate hydrolases"/>
    <property type="match status" value="1"/>
</dbReference>
<dbReference type="PROSITE" id="PS51716">
    <property type="entry name" value="G_IRG"/>
    <property type="match status" value="1"/>
</dbReference>
<accession>H0WAW9</accession>
<keyword evidence="2" id="KW-0547">Nucleotide-binding</keyword>
<dbReference type="InterPro" id="IPR007743">
    <property type="entry name" value="Immunity-related_GTPase-like"/>
</dbReference>
<dbReference type="PANTHER" id="PTHR32341:SF15">
    <property type="entry name" value="INTERFERON-GAMMA-INDUCIBLE GTPASE 10-RELATED"/>
    <property type="match status" value="1"/>
</dbReference>
<protein>
    <submittedName>
        <fullName evidence="7">Interferon-gamma-inducible GTPase IFGGA1 protein</fullName>
    </submittedName>
</protein>
<dbReference type="EMBL" id="AAKN02010080">
    <property type="status" value="NOT_ANNOTATED_CDS"/>
    <property type="molecule type" value="Genomic_DNA"/>
</dbReference>
<dbReference type="InterPro" id="IPR027417">
    <property type="entry name" value="P-loop_NTPase"/>
</dbReference>
<dbReference type="GO" id="GO:0003924">
    <property type="term" value="F:GTPase activity"/>
    <property type="evidence" value="ECO:0007669"/>
    <property type="project" value="TreeGrafter"/>
</dbReference>
<dbReference type="OrthoDB" id="422720at2759"/>
<dbReference type="GO" id="GO:0035458">
    <property type="term" value="P:cellular response to interferon-beta"/>
    <property type="evidence" value="ECO:0007669"/>
    <property type="project" value="TreeGrafter"/>
</dbReference>
<dbReference type="Bgee" id="ENSCPOG00000038985">
    <property type="expression patterns" value="Expressed in adrenal gland and 2 other cell types or tissues"/>
</dbReference>
<dbReference type="GO" id="GO:0005525">
    <property type="term" value="F:GTP binding"/>
    <property type="evidence" value="ECO:0007669"/>
    <property type="project" value="UniProtKB-KW"/>
</dbReference>
<dbReference type="GO" id="GO:0005789">
    <property type="term" value="C:endoplasmic reticulum membrane"/>
    <property type="evidence" value="ECO:0007669"/>
    <property type="project" value="TreeGrafter"/>
</dbReference>
<dbReference type="OMA" id="NEIRTHC"/>
<dbReference type="Ensembl" id="ENSCPOT00000022167.2">
    <property type="protein sequence ID" value="ENSCPOP00000020132.2"/>
    <property type="gene ID" value="ENSCPOG00000038985.1"/>
</dbReference>
<dbReference type="KEGG" id="cpoc:100712679"/>
<keyword evidence="5" id="KW-0812">Transmembrane</keyword>
<dbReference type="GO" id="GO:0000045">
    <property type="term" value="P:autophagosome assembly"/>
    <property type="evidence" value="ECO:0007669"/>
    <property type="project" value="TreeGrafter"/>
</dbReference>
<dbReference type="GeneTree" id="ENSGT00950000183007"/>
<keyword evidence="5" id="KW-0472">Membrane</keyword>
<dbReference type="RefSeq" id="XP_003477262.1">
    <property type="nucleotide sequence ID" value="XM_003477214.4"/>
</dbReference>
<evidence type="ECO:0000256" key="1">
    <source>
        <dbReference type="ARBA" id="ARBA00005429"/>
    </source>
</evidence>
<dbReference type="VEuPathDB" id="HostDB:ENSCPOG00000038985"/>
<evidence type="ECO:0000313" key="7">
    <source>
        <dbReference type="EMBL" id="CBY66009.1"/>
    </source>
</evidence>
<accession>J7NP04</accession>
<evidence type="ECO:0000256" key="4">
    <source>
        <dbReference type="ARBA" id="ARBA00023134"/>
    </source>
</evidence>
<keyword evidence="5" id="KW-1133">Transmembrane helix</keyword>
<gene>
    <name evidence="8" type="primary">LOC100712679</name>
    <name evidence="7" type="synonym">IFGGA1</name>
</gene>
<proteinExistence type="inferred from homology"/>
<reference evidence="7" key="2">
    <citation type="journal article" date="2012" name="Funct. Integr. Genomics">
        <title>Comparative genomic analysis of eutherian interferon-gamma-inducible GTPases.</title>
        <authorList>
            <person name="Premzl M."/>
        </authorList>
    </citation>
    <scope>NUCLEOTIDE SEQUENCE</scope>
</reference>
<evidence type="ECO:0000256" key="5">
    <source>
        <dbReference type="SAM" id="Phobius"/>
    </source>
</evidence>
<dbReference type="PANTHER" id="PTHR32341">
    <property type="entry name" value="INTERFERON-INDUCIBLE GTPASE"/>
    <property type="match status" value="1"/>
</dbReference>
<keyword evidence="3" id="KW-0378">Hydrolase</keyword>
<reference evidence="8" key="5">
    <citation type="submission" date="2025-05" db="UniProtKB">
        <authorList>
            <consortium name="Ensembl"/>
        </authorList>
    </citation>
    <scope>IDENTIFICATION</scope>
    <source>
        <strain evidence="8">2N</strain>
    </source>
</reference>
<dbReference type="HOGENOM" id="CLU_015342_2_0_1"/>
<dbReference type="STRING" id="10141.ENSCPOP00000020132"/>
<dbReference type="EMBL" id="FR734046">
    <property type="protein sequence ID" value="CBY66009.1"/>
    <property type="molecule type" value="Genomic_DNA"/>
</dbReference>
<feature type="domain" description="IRG-type G" evidence="6">
    <location>
        <begin position="68"/>
        <end position="250"/>
    </location>
</feature>
<dbReference type="InterPro" id="IPR051515">
    <property type="entry name" value="IRG"/>
</dbReference>
<dbReference type="Pfam" id="PF05049">
    <property type="entry name" value="IIGP"/>
    <property type="match status" value="1"/>
</dbReference>
<dbReference type="AlphaFoldDB" id="H0WAW9"/>
<comment type="similarity">
    <text evidence="1">Belongs to the TRAFAC class dynamin-like GTPase superfamily. IRG family.</text>
</comment>
<evidence type="ECO:0000313" key="9">
    <source>
        <dbReference type="Proteomes" id="UP000005447"/>
    </source>
</evidence>
<evidence type="ECO:0000259" key="6">
    <source>
        <dbReference type="PROSITE" id="PS51716"/>
    </source>
</evidence>
<dbReference type="Proteomes" id="UP000005447">
    <property type="component" value="Unassembled WGS sequence"/>
</dbReference>
<keyword evidence="9" id="KW-1185">Reference proteome</keyword>
<sequence length="421" mass="47579">MGQQLSKTPNDEEHQDFFSSFEYFKNLHMKNKFIPQETITAIELHLKKGDIRATNAVITTALKEINSTQLNIAVTGESGAGKSSLINALREVKHDSKDAAPTGITETTMKRQPYTHPKIPNVTLWDLPGVGTTNFKQKDYLQEVQFAEYDFFIIASATHFKESEIELAKVIRLMKKNLYFVRTKVDLHITNEKRSKPSTFNKEAVLQEIRNNCLDNLKKNGMIEPQVFLISNKDLSKYDFPILINALIKDIPVQKQHAFMLSLPSITEAAIEKKRESQKKYIWLEALVGGLLATLPAVGMMSAEDMKKLKASLNHFQVLFGVDDSSLKSLAKDLQVPMEKLKAMMKSPNLLEKDNEKNLMEKLLEYVEKFCSVNGGLLATGFYFSKISYLKLHFLDTVAEDAKIILKEAITCSATGLAQQH</sequence>
<dbReference type="GeneID" id="100712679"/>
<dbReference type="CDD" id="cd04104">
    <property type="entry name" value="p47_IIGP_like"/>
    <property type="match status" value="1"/>
</dbReference>
<evidence type="ECO:0000256" key="2">
    <source>
        <dbReference type="ARBA" id="ARBA00022741"/>
    </source>
</evidence>
<keyword evidence="4" id="KW-0342">GTP-binding</keyword>
<dbReference type="eggNOG" id="ENOG502QS9R">
    <property type="taxonomic scope" value="Eukaryota"/>
</dbReference>
<dbReference type="GO" id="GO:0045087">
    <property type="term" value="P:innate immune response"/>
    <property type="evidence" value="ECO:0007669"/>
    <property type="project" value="TreeGrafter"/>
</dbReference>
<dbReference type="InterPro" id="IPR030385">
    <property type="entry name" value="G_IRG_dom"/>
</dbReference>